<name>A0A0M8MI34_9FLAO</name>
<dbReference type="AlphaFoldDB" id="A0A0M8MI34"/>
<sequence>MKLFILLLLLCTSAIKAQNVVFDASGRAVFKREYPGKTADEIYKGVYSFITSYYGYHEERMQADSITKTLHLQKGEILDVLCRKYFSGKKPEVIGAFEMRVQITDGKIDGYIQHLNFHIYGLDYYIDFKKLQSGEPDPLIFENEYENYCNQFTAFLNCMSRAITTGILKYEFGINLNKALYSQQPLQLNEQGIATAILTFEKDESTLQYLVDSFLHKHYFMGIPVIEQPEPNAKTIVVEGGLFDVFNNRSSHKTNRNPIINASNIITIKVDGNTVSLTIQHKDFIDDNDKIISATFSDALHSKNYFKGTTAEQKQYLIKNYNTFLSSLKYYIDKGEMGQ</sequence>
<feature type="chain" id="PRO_5005818418" description="DUF4468 domain-containing protein" evidence="1">
    <location>
        <begin position="18"/>
        <end position="339"/>
    </location>
</feature>
<dbReference type="RefSeq" id="WP_054407478.1">
    <property type="nucleotide sequence ID" value="NZ_FOYA01000007.1"/>
</dbReference>
<organism evidence="2 3">
    <name type="scientific">Flavobacterium akiainvivens</name>
    <dbReference type="NCBI Taxonomy" id="1202724"/>
    <lineage>
        <taxon>Bacteria</taxon>
        <taxon>Pseudomonadati</taxon>
        <taxon>Bacteroidota</taxon>
        <taxon>Flavobacteriia</taxon>
        <taxon>Flavobacteriales</taxon>
        <taxon>Flavobacteriaceae</taxon>
        <taxon>Flavobacterium</taxon>
    </lineage>
</organism>
<comment type="caution">
    <text evidence="2">The sequence shown here is derived from an EMBL/GenBank/DDBJ whole genome shotgun (WGS) entry which is preliminary data.</text>
</comment>
<gene>
    <name evidence="2" type="ORF">AM493_08190</name>
</gene>
<dbReference type="OrthoDB" id="10000859at2"/>
<dbReference type="Proteomes" id="UP000037755">
    <property type="component" value="Unassembled WGS sequence"/>
</dbReference>
<accession>A0A0M8MI34</accession>
<keyword evidence="3" id="KW-1185">Reference proteome</keyword>
<dbReference type="EMBL" id="LIYD01000005">
    <property type="protein sequence ID" value="KOS06018.1"/>
    <property type="molecule type" value="Genomic_DNA"/>
</dbReference>
<evidence type="ECO:0008006" key="4">
    <source>
        <dbReference type="Google" id="ProtNLM"/>
    </source>
</evidence>
<reference evidence="2 3" key="1">
    <citation type="submission" date="2015-08" db="EMBL/GenBank/DDBJ databases">
        <title>Whole genome sequence of Flavobacterium akiainvivens IK-1T, from decaying Wikstroemia oahuensis, an endemic Hawaiian shrub.</title>
        <authorList>
            <person name="Wan X."/>
            <person name="Hou S."/>
            <person name="Saito J."/>
            <person name="Donachie S."/>
        </authorList>
    </citation>
    <scope>NUCLEOTIDE SEQUENCE [LARGE SCALE GENOMIC DNA]</scope>
    <source>
        <strain evidence="2 3">IK-1</strain>
    </source>
</reference>
<proteinExistence type="predicted"/>
<evidence type="ECO:0000313" key="3">
    <source>
        <dbReference type="Proteomes" id="UP000037755"/>
    </source>
</evidence>
<evidence type="ECO:0000313" key="2">
    <source>
        <dbReference type="EMBL" id="KOS06018.1"/>
    </source>
</evidence>
<protein>
    <recommendedName>
        <fullName evidence="4">DUF4468 domain-containing protein</fullName>
    </recommendedName>
</protein>
<keyword evidence="1" id="KW-0732">Signal</keyword>
<evidence type="ECO:0000256" key="1">
    <source>
        <dbReference type="SAM" id="SignalP"/>
    </source>
</evidence>
<feature type="signal peptide" evidence="1">
    <location>
        <begin position="1"/>
        <end position="17"/>
    </location>
</feature>
<dbReference type="PATRIC" id="fig|1202724.3.peg.1703"/>